<dbReference type="InterPro" id="IPR058346">
    <property type="entry name" value="DUF8033"/>
</dbReference>
<reference evidence="2" key="1">
    <citation type="submission" date="2023-01" db="EMBL/GenBank/DDBJ databases">
        <authorList>
            <person name="Sprotte S."/>
            <person name="Brinks E."/>
        </authorList>
    </citation>
    <scope>NUCLEOTIDE SEQUENCE</scope>
</reference>
<dbReference type="EMBL" id="OQ326496">
    <property type="protein sequence ID" value="WDQ45444.1"/>
    <property type="molecule type" value="Genomic_DNA"/>
</dbReference>
<evidence type="ECO:0000259" key="1">
    <source>
        <dbReference type="Pfam" id="PF26096"/>
    </source>
</evidence>
<dbReference type="Pfam" id="PF26096">
    <property type="entry name" value="DUF8033"/>
    <property type="match status" value="1"/>
</dbReference>
<feature type="domain" description="DUF8033" evidence="1">
    <location>
        <begin position="17"/>
        <end position="91"/>
    </location>
</feature>
<sequence length="117" mass="14088">MKKLGKYFVEPFKNVRTETAVKNQVIMYIDNDSSKEHLRIFQSYTSIICIIDMDNYTIWVSDKWNFSITTAKYFYQFLFKFLNIHVTKKDVESALERGYIESGNLKTYEFFIYENLK</sequence>
<proteinExistence type="predicted"/>
<evidence type="ECO:0000313" key="2">
    <source>
        <dbReference type="EMBL" id="WDQ45444.1"/>
    </source>
</evidence>
<organism evidence="2">
    <name type="scientific">Enterocloster phage PMBT24</name>
    <dbReference type="NCBI Taxonomy" id="3025413"/>
    <lineage>
        <taxon>Viruses</taxon>
        <taxon>Duplodnaviria</taxon>
        <taxon>Heunggongvirae</taxon>
        <taxon>Uroviricota</taxon>
        <taxon>Caudoviricetes</taxon>
    </lineage>
</organism>
<reference evidence="2" key="2">
    <citation type="journal article" date="2024" name="Heliyon">
        <title>Complete genome sequence of the novel virulent phage PMBT24 infecting Enterocloster bolteae from the human gut.</title>
        <authorList>
            <person name="Sprotte S."/>
            <person name="Brinks E."/>
            <person name="Neve H."/>
            <person name="Franz C.M.A.P."/>
        </authorList>
    </citation>
    <scope>NUCLEOTIDE SEQUENCE</scope>
</reference>
<name>A0AAT9TSM0_9CAUD</name>
<accession>A0AAT9TSM0</accession>
<protein>
    <recommendedName>
        <fullName evidence="1">DUF8033 domain-containing protein</fullName>
    </recommendedName>
</protein>